<feature type="compositionally biased region" description="Basic and acidic residues" evidence="1">
    <location>
        <begin position="86"/>
        <end position="96"/>
    </location>
</feature>
<accession>U4L7G9</accession>
<dbReference type="Proteomes" id="UP000018144">
    <property type="component" value="Unassembled WGS sequence"/>
</dbReference>
<dbReference type="OMA" id="VIRNPFR"/>
<name>U4L7G9_PYROM</name>
<dbReference type="eggNOG" id="ENOG502SNMS">
    <property type="taxonomic scope" value="Eukaryota"/>
</dbReference>
<dbReference type="OrthoDB" id="5397330at2759"/>
<keyword evidence="3" id="KW-1185">Reference proteome</keyword>
<protein>
    <submittedName>
        <fullName evidence="2">Uncharacterized protein</fullName>
    </submittedName>
</protein>
<dbReference type="AlphaFoldDB" id="U4L7G9"/>
<evidence type="ECO:0000313" key="2">
    <source>
        <dbReference type="EMBL" id="CCX13113.1"/>
    </source>
</evidence>
<reference evidence="2 3" key="1">
    <citation type="journal article" date="2013" name="PLoS Genet.">
        <title>The genome and development-dependent transcriptomes of Pyronema confluens: a window into fungal evolution.</title>
        <authorList>
            <person name="Traeger S."/>
            <person name="Altegoer F."/>
            <person name="Freitag M."/>
            <person name="Gabaldon T."/>
            <person name="Kempken F."/>
            <person name="Kumar A."/>
            <person name="Marcet-Houben M."/>
            <person name="Poggeler S."/>
            <person name="Stajich J.E."/>
            <person name="Nowrousian M."/>
        </authorList>
    </citation>
    <scope>NUCLEOTIDE SEQUENCE [LARGE SCALE GENOMIC DNA]</scope>
    <source>
        <strain evidence="3">CBS 100304</strain>
        <tissue evidence="2">Vegetative mycelium</tissue>
    </source>
</reference>
<evidence type="ECO:0000313" key="3">
    <source>
        <dbReference type="Proteomes" id="UP000018144"/>
    </source>
</evidence>
<feature type="region of interest" description="Disordered" evidence="1">
    <location>
        <begin position="133"/>
        <end position="249"/>
    </location>
</feature>
<sequence>MPMPVIRNPFRRTPAPPPPPPPLLNTSSSSVVETLNSIHNGQDQQALKDNATRSTSALNVKNDDEKNTYKMSVVNDSGVYLPPSPVERKSFWKRESSSSSSKNRPPIQCAPDEQFTISRESFDSYRRSFDISARSPISDVASGRTSFDGRPYADRHSLDVRPSTGRMSLDVPPRMSLDGRPRTSYDRQSPRLPPVKAVEEPEDEFEEVKLVDDPRPKKHSIFSRFGGDHGNKDDVKDPSRPRSMIFSRKDNAIEAAHEAELARIMREDK</sequence>
<feature type="compositionally biased region" description="Basic and acidic residues" evidence="1">
    <location>
        <begin position="177"/>
        <end position="189"/>
    </location>
</feature>
<proteinExistence type="predicted"/>
<gene>
    <name evidence="2" type="ORF">PCON_12706</name>
</gene>
<organism evidence="2 3">
    <name type="scientific">Pyronema omphalodes (strain CBS 100304)</name>
    <name type="common">Pyronema confluens</name>
    <dbReference type="NCBI Taxonomy" id="1076935"/>
    <lineage>
        <taxon>Eukaryota</taxon>
        <taxon>Fungi</taxon>
        <taxon>Dikarya</taxon>
        <taxon>Ascomycota</taxon>
        <taxon>Pezizomycotina</taxon>
        <taxon>Pezizomycetes</taxon>
        <taxon>Pezizales</taxon>
        <taxon>Pyronemataceae</taxon>
        <taxon>Pyronema</taxon>
    </lineage>
</organism>
<dbReference type="EMBL" id="HF935778">
    <property type="protein sequence ID" value="CCX13113.1"/>
    <property type="molecule type" value="Genomic_DNA"/>
</dbReference>
<evidence type="ECO:0000256" key="1">
    <source>
        <dbReference type="SAM" id="MobiDB-lite"/>
    </source>
</evidence>
<feature type="compositionally biased region" description="Polar residues" evidence="1">
    <location>
        <begin position="24"/>
        <end position="59"/>
    </location>
</feature>
<feature type="compositionally biased region" description="Basic and acidic residues" evidence="1">
    <location>
        <begin position="226"/>
        <end position="240"/>
    </location>
</feature>
<feature type="region of interest" description="Disordered" evidence="1">
    <location>
        <begin position="1"/>
        <end position="115"/>
    </location>
</feature>
<feature type="compositionally biased region" description="Pro residues" evidence="1">
    <location>
        <begin position="14"/>
        <end position="23"/>
    </location>
</feature>